<dbReference type="HAMAP" id="MF_01553">
    <property type="entry name" value="RNApol_bact_RpoY"/>
    <property type="match status" value="1"/>
</dbReference>
<dbReference type="InterPro" id="IPR009907">
    <property type="entry name" value="RpoY"/>
</dbReference>
<dbReference type="AlphaFoldDB" id="A0A8J7GMJ2"/>
<dbReference type="EMBL" id="JADKPV010000005">
    <property type="protein sequence ID" value="MBF4501743.1"/>
    <property type="molecule type" value="Genomic_DNA"/>
</dbReference>
<evidence type="ECO:0000256" key="4">
    <source>
        <dbReference type="ARBA" id="ARBA00023163"/>
    </source>
</evidence>
<keyword evidence="2 5" id="KW-0808">Transferase</keyword>
<reference evidence="6" key="1">
    <citation type="submission" date="2020-11" db="EMBL/GenBank/DDBJ databases">
        <title>Multidrug resistant novel bacterium Savagea serpentis sp. nov., isolated from the scats of a vine snake (Ahaetulla nasuta).</title>
        <authorList>
            <person name="Venkata Ramana V."/>
            <person name="Vikas Patil S."/>
            <person name="Yogita Lugani V."/>
        </authorList>
    </citation>
    <scope>NUCLEOTIDE SEQUENCE</scope>
    <source>
        <strain evidence="6">SN6</strain>
    </source>
</reference>
<dbReference type="Pfam" id="PF07288">
    <property type="entry name" value="RpoY"/>
    <property type="match status" value="1"/>
</dbReference>
<gene>
    <name evidence="5" type="primary">rpoY</name>
    <name evidence="6" type="ORF">IRY55_10235</name>
</gene>
<comment type="subunit">
    <text evidence="5">RNAP is composed of a core of 2 alpha, a beta and a beta' subunit. The core is associated with a delta subunit, and at least one of epsilon or omega. When a sigma factor is associated with the core the holoenzyme is formed, which can initiate transcription.</text>
</comment>
<dbReference type="Proteomes" id="UP000622653">
    <property type="component" value="Unassembled WGS sequence"/>
</dbReference>
<accession>A0A8J7GMJ2</accession>
<name>A0A8J7GMJ2_9BACL</name>
<keyword evidence="4 5" id="KW-0804">Transcription</keyword>
<evidence type="ECO:0000256" key="2">
    <source>
        <dbReference type="ARBA" id="ARBA00022679"/>
    </source>
</evidence>
<organism evidence="6 7">
    <name type="scientific">Savagea serpentis</name>
    <dbReference type="NCBI Taxonomy" id="2785297"/>
    <lineage>
        <taxon>Bacteria</taxon>
        <taxon>Bacillati</taxon>
        <taxon>Bacillota</taxon>
        <taxon>Bacilli</taxon>
        <taxon>Bacillales</taxon>
        <taxon>Caryophanaceae</taxon>
        <taxon>Savagea</taxon>
    </lineage>
</organism>
<dbReference type="GO" id="GO:0003899">
    <property type="term" value="F:DNA-directed RNA polymerase activity"/>
    <property type="evidence" value="ECO:0007669"/>
    <property type="project" value="UniProtKB-UniRule"/>
</dbReference>
<comment type="similarity">
    <text evidence="5">Belongs to the RNA polymerase subunit epsilon family.</text>
</comment>
<comment type="catalytic activity">
    <reaction evidence="5">
        <text>RNA(n) + a ribonucleoside 5'-triphosphate = RNA(n+1) + diphosphate</text>
        <dbReference type="Rhea" id="RHEA:21248"/>
        <dbReference type="Rhea" id="RHEA-COMP:14527"/>
        <dbReference type="Rhea" id="RHEA-COMP:17342"/>
        <dbReference type="ChEBI" id="CHEBI:33019"/>
        <dbReference type="ChEBI" id="CHEBI:61557"/>
        <dbReference type="ChEBI" id="CHEBI:140395"/>
        <dbReference type="EC" id="2.7.7.6"/>
    </reaction>
</comment>
<comment type="caution">
    <text evidence="6">The sequence shown here is derived from an EMBL/GenBank/DDBJ whole genome shotgun (WGS) entry which is preliminary data.</text>
</comment>
<keyword evidence="3 5" id="KW-0548">Nucleotidyltransferase</keyword>
<dbReference type="GO" id="GO:0000428">
    <property type="term" value="C:DNA-directed RNA polymerase complex"/>
    <property type="evidence" value="ECO:0007669"/>
    <property type="project" value="UniProtKB-KW"/>
</dbReference>
<dbReference type="EC" id="2.7.7.6" evidence="5"/>
<evidence type="ECO:0000256" key="5">
    <source>
        <dbReference type="HAMAP-Rule" id="MF_01553"/>
    </source>
</evidence>
<sequence length="73" mass="8562">MIFKVLYQKDVHEVPVRENTQAMYIEANSEQEVRQALKGKVLNIEFIQPLEGTHLEYEQASEHFVITEVDDIE</sequence>
<evidence type="ECO:0000256" key="1">
    <source>
        <dbReference type="ARBA" id="ARBA00022478"/>
    </source>
</evidence>
<keyword evidence="7" id="KW-1185">Reference proteome</keyword>
<evidence type="ECO:0000313" key="7">
    <source>
        <dbReference type="Proteomes" id="UP000622653"/>
    </source>
</evidence>
<dbReference type="GO" id="GO:0003677">
    <property type="term" value="F:DNA binding"/>
    <property type="evidence" value="ECO:0007669"/>
    <property type="project" value="UniProtKB-UniRule"/>
</dbReference>
<protein>
    <recommendedName>
        <fullName evidence="5">DNA-directed RNA polymerase subunit epsilon</fullName>
        <shortName evidence="5">RNAP epsilon subunit</shortName>
        <ecNumber evidence="5">2.7.7.6</ecNumber>
    </recommendedName>
    <alternativeName>
        <fullName evidence="5">RNA polymerase epsilon subunit</fullName>
    </alternativeName>
    <alternativeName>
        <fullName evidence="5">Transcriptase subunit epsilon</fullName>
    </alternativeName>
</protein>
<evidence type="ECO:0000256" key="3">
    <source>
        <dbReference type="ARBA" id="ARBA00022695"/>
    </source>
</evidence>
<keyword evidence="1 5" id="KW-0240">DNA-directed RNA polymerase</keyword>
<dbReference type="Gene3D" id="3.10.20.730">
    <property type="entry name" value="RNAP, epsilon subunit-like"/>
    <property type="match status" value="1"/>
</dbReference>
<comment type="function">
    <text evidence="5">A non-essential component of RNA polymerase (RNAP).</text>
</comment>
<dbReference type="RefSeq" id="WP_194563225.1">
    <property type="nucleotide sequence ID" value="NZ_JADKPV010000005.1"/>
</dbReference>
<proteinExistence type="inferred from homology"/>
<dbReference type="NCBIfam" id="NF010188">
    <property type="entry name" value="PRK13667.1"/>
    <property type="match status" value="1"/>
</dbReference>
<dbReference type="GO" id="GO:0006351">
    <property type="term" value="P:DNA-templated transcription"/>
    <property type="evidence" value="ECO:0007669"/>
    <property type="project" value="UniProtKB-UniRule"/>
</dbReference>
<evidence type="ECO:0000313" key="6">
    <source>
        <dbReference type="EMBL" id="MBF4501743.1"/>
    </source>
</evidence>